<organism evidence="1">
    <name type="scientific">Blautia hansenii</name>
    <name type="common">Ruminococcus hansenii</name>
    <dbReference type="NCBI Taxonomy" id="1322"/>
    <lineage>
        <taxon>Bacteria</taxon>
        <taxon>Bacillati</taxon>
        <taxon>Bacillota</taxon>
        <taxon>Clostridia</taxon>
        <taxon>Lachnospirales</taxon>
        <taxon>Lachnospiraceae</taxon>
        <taxon>Blautia</taxon>
    </lineage>
</organism>
<dbReference type="GO" id="GO:0006508">
    <property type="term" value="P:proteolysis"/>
    <property type="evidence" value="ECO:0007669"/>
    <property type="project" value="InterPro"/>
</dbReference>
<dbReference type="Gene3D" id="3.20.20.140">
    <property type="entry name" value="Metal-dependent hydrolases"/>
    <property type="match status" value="1"/>
</dbReference>
<protein>
    <submittedName>
        <fullName evidence="1">Membrane dipeptidase (Peptidase family M19)</fullName>
    </submittedName>
</protein>
<dbReference type="PANTHER" id="PTHR10443:SF12">
    <property type="entry name" value="DIPEPTIDASE"/>
    <property type="match status" value="1"/>
</dbReference>
<dbReference type="CDD" id="cd01301">
    <property type="entry name" value="rDP_like"/>
    <property type="match status" value="1"/>
</dbReference>
<accession>A0A6N2R0A9</accession>
<dbReference type="GO" id="GO:0070573">
    <property type="term" value="F:metallodipeptidase activity"/>
    <property type="evidence" value="ECO:0007669"/>
    <property type="project" value="InterPro"/>
</dbReference>
<dbReference type="PANTHER" id="PTHR10443">
    <property type="entry name" value="MICROSOMAL DIPEPTIDASE"/>
    <property type="match status" value="1"/>
</dbReference>
<dbReference type="PROSITE" id="PS51365">
    <property type="entry name" value="RENAL_DIPEPTIDASE_2"/>
    <property type="match status" value="1"/>
</dbReference>
<proteinExistence type="predicted"/>
<dbReference type="InterPro" id="IPR032466">
    <property type="entry name" value="Metal_Hydrolase"/>
</dbReference>
<dbReference type="AlphaFoldDB" id="A0A6N2R0A9"/>
<dbReference type="SUPFAM" id="SSF51556">
    <property type="entry name" value="Metallo-dependent hydrolases"/>
    <property type="match status" value="1"/>
</dbReference>
<evidence type="ECO:0000313" key="1">
    <source>
        <dbReference type="EMBL" id="VYS73888.1"/>
    </source>
</evidence>
<dbReference type="Pfam" id="PF01244">
    <property type="entry name" value="Peptidase_M19"/>
    <property type="match status" value="1"/>
</dbReference>
<dbReference type="InterPro" id="IPR008257">
    <property type="entry name" value="Pept_M19"/>
</dbReference>
<dbReference type="EMBL" id="CACRSY010000004">
    <property type="protein sequence ID" value="VYS73888.1"/>
    <property type="molecule type" value="Genomic_DNA"/>
</dbReference>
<reference evidence="1" key="1">
    <citation type="submission" date="2019-11" db="EMBL/GenBank/DDBJ databases">
        <authorList>
            <person name="Feng L."/>
        </authorList>
    </citation>
    <scope>NUCLEOTIDE SEQUENCE</scope>
    <source>
        <strain evidence="1">BhanseniiLFYP23</strain>
    </source>
</reference>
<name>A0A6N2R0A9_BLAHA</name>
<dbReference type="RefSeq" id="WP_156341717.1">
    <property type="nucleotide sequence ID" value="NZ_CACRSY010000004.1"/>
</dbReference>
<gene>
    <name evidence="1" type="ORF">BHLFYP23_01345</name>
</gene>
<sequence length="331" mass="37690">MKVFDMHCDTISAIYEKRKSKEAVELRKNNLHLDIEKMRKGDYGLQTFALFVDKEAQKDSFCTAQEMAALFQEEIKKNSQDIAQVFTYKDIEENEKNGKISALLSLEEGAIYQREPQMLRKFYEQGVRMATFTWNYENDLGYPNRFYNPLEQKMWSAGETAGLKEKGLEMLEEMEALGIIPDVSHLSDGGFYDVAKYAKRPFLASHSNARGIAPNAARNLTDDMIRILAEKGGVMGLNFCVSFVRENWKPKEDGALLSELIRQIKYIICVGGEECIGLGSDFDGIEEAPSEMKNAAGLPLLAEAMEREGMLYSQVEKVFFKNVKRFLKENL</sequence>